<evidence type="ECO:0000313" key="8">
    <source>
        <dbReference type="EMBL" id="RGV32625.1"/>
    </source>
</evidence>
<feature type="domain" description="RagB/SusD" evidence="6">
    <location>
        <begin position="365"/>
        <end position="517"/>
    </location>
</feature>
<organism evidence="8 9">
    <name type="scientific">Butyricimonas virosa</name>
    <dbReference type="NCBI Taxonomy" id="544645"/>
    <lineage>
        <taxon>Bacteria</taxon>
        <taxon>Pseudomonadati</taxon>
        <taxon>Bacteroidota</taxon>
        <taxon>Bacteroidia</taxon>
        <taxon>Bacteroidales</taxon>
        <taxon>Odoribacteraceae</taxon>
        <taxon>Butyricimonas</taxon>
    </lineage>
</organism>
<evidence type="ECO:0000256" key="2">
    <source>
        <dbReference type="ARBA" id="ARBA00006275"/>
    </source>
</evidence>
<dbReference type="Gene3D" id="1.25.40.390">
    <property type="match status" value="1"/>
</dbReference>
<gene>
    <name evidence="8" type="ORF">DWW18_13630</name>
</gene>
<sequence>MKLKYIFSIIGLLLLISCGNFLEEQSSDLRYAISCEDLNELLVGGAYMKHVSNADGKAYNLIVKGDNAEYFPWIHVIDDDAEEVVKGGIESGTESPRSLVGSFYYWDKDPFNMKGVFYDDNVWNRLYTHIGVVNVVLEKADEFMNDPEELRNRVKGEAYFLRAAYYFLLVNFYAKPYSEISSSTDLGVPLKVYSHIEDKNWKRSPVDSVYSQVVADLNTAIKCFEGLPVKSVNRASEASALALLSRVYCYMGKWELVPELCDRVMEMGYSLVELNGHPILDKPLENSFNSQKSPELIFTQGSCCINELFTTTLNNCRLYFGPSAELLESFDENDLRLQAFFIPSKASGATHVPVKYKPSRVTTNKMATGGMVSDVYLIRLAEIYLNKAEALAMQGKDAEARLVLQDLRKKRFKPENLTSLDQYSGEKLVEFIREERRRELCFEGHRWFDLRRYAVCPKYPMAKEIYHPHYDPPMTTGANMNGRLVGYYHLPKYPDGNWVLPIPGYEIEQNNGAMINNERMESKYMEL</sequence>
<evidence type="ECO:0000313" key="9">
    <source>
        <dbReference type="Proteomes" id="UP000283589"/>
    </source>
</evidence>
<dbReference type="InterPro" id="IPR033985">
    <property type="entry name" value="SusD-like_N"/>
</dbReference>
<dbReference type="EMBL" id="QRZA01000019">
    <property type="protein sequence ID" value="RGV32625.1"/>
    <property type="molecule type" value="Genomic_DNA"/>
</dbReference>
<dbReference type="Pfam" id="PF14322">
    <property type="entry name" value="SusD-like_3"/>
    <property type="match status" value="1"/>
</dbReference>
<accession>A0A412WY93</accession>
<evidence type="ECO:0000256" key="5">
    <source>
        <dbReference type="ARBA" id="ARBA00023237"/>
    </source>
</evidence>
<comment type="caution">
    <text evidence="8">The sequence shown here is derived from an EMBL/GenBank/DDBJ whole genome shotgun (WGS) entry which is preliminary data.</text>
</comment>
<dbReference type="InterPro" id="IPR011990">
    <property type="entry name" value="TPR-like_helical_dom_sf"/>
</dbReference>
<dbReference type="RefSeq" id="WP_118260950.1">
    <property type="nucleotide sequence ID" value="NZ_CALBWO010000046.1"/>
</dbReference>
<name>A0A412WY93_9BACT</name>
<dbReference type="PROSITE" id="PS51257">
    <property type="entry name" value="PROKAR_LIPOPROTEIN"/>
    <property type="match status" value="1"/>
</dbReference>
<dbReference type="Pfam" id="PF07980">
    <property type="entry name" value="SusD_RagB"/>
    <property type="match status" value="1"/>
</dbReference>
<dbReference type="SUPFAM" id="SSF48452">
    <property type="entry name" value="TPR-like"/>
    <property type="match status" value="1"/>
</dbReference>
<reference evidence="8 9" key="1">
    <citation type="submission" date="2018-08" db="EMBL/GenBank/DDBJ databases">
        <title>A genome reference for cultivated species of the human gut microbiota.</title>
        <authorList>
            <person name="Zou Y."/>
            <person name="Xue W."/>
            <person name="Luo G."/>
        </authorList>
    </citation>
    <scope>NUCLEOTIDE SEQUENCE [LARGE SCALE GENOMIC DNA]</scope>
    <source>
        <strain evidence="8 9">AF14-49</strain>
    </source>
</reference>
<evidence type="ECO:0000256" key="4">
    <source>
        <dbReference type="ARBA" id="ARBA00023136"/>
    </source>
</evidence>
<comment type="subcellular location">
    <subcellularLocation>
        <location evidence="1">Cell outer membrane</location>
    </subcellularLocation>
</comment>
<keyword evidence="5" id="KW-0998">Cell outer membrane</keyword>
<evidence type="ECO:0000256" key="3">
    <source>
        <dbReference type="ARBA" id="ARBA00022729"/>
    </source>
</evidence>
<evidence type="ECO:0000259" key="6">
    <source>
        <dbReference type="Pfam" id="PF07980"/>
    </source>
</evidence>
<keyword evidence="4" id="KW-0472">Membrane</keyword>
<protein>
    <submittedName>
        <fullName evidence="8">RagB/SusD family nutrient uptake outer membrane protein</fullName>
    </submittedName>
</protein>
<feature type="domain" description="SusD-like N-terminal" evidence="7">
    <location>
        <begin position="118"/>
        <end position="248"/>
    </location>
</feature>
<comment type="similarity">
    <text evidence="2">Belongs to the SusD family.</text>
</comment>
<dbReference type="GO" id="GO:0009279">
    <property type="term" value="C:cell outer membrane"/>
    <property type="evidence" value="ECO:0007669"/>
    <property type="project" value="UniProtKB-SubCell"/>
</dbReference>
<dbReference type="InterPro" id="IPR012944">
    <property type="entry name" value="SusD_RagB_dom"/>
</dbReference>
<evidence type="ECO:0000256" key="1">
    <source>
        <dbReference type="ARBA" id="ARBA00004442"/>
    </source>
</evidence>
<keyword evidence="3" id="KW-0732">Signal</keyword>
<dbReference type="Proteomes" id="UP000283589">
    <property type="component" value="Unassembled WGS sequence"/>
</dbReference>
<evidence type="ECO:0000259" key="7">
    <source>
        <dbReference type="Pfam" id="PF14322"/>
    </source>
</evidence>
<dbReference type="AlphaFoldDB" id="A0A412WY93"/>
<dbReference type="CDD" id="cd08977">
    <property type="entry name" value="SusD"/>
    <property type="match status" value="1"/>
</dbReference>
<proteinExistence type="inferred from homology"/>